<dbReference type="Proteomes" id="UP000834106">
    <property type="component" value="Chromosome 13"/>
</dbReference>
<dbReference type="Gene3D" id="1.25.40.10">
    <property type="entry name" value="Tetratricopeptide repeat domain"/>
    <property type="match status" value="1"/>
</dbReference>
<dbReference type="EMBL" id="OU503048">
    <property type="protein sequence ID" value="CAI9774217.1"/>
    <property type="molecule type" value="Genomic_DNA"/>
</dbReference>
<name>A0AAD1ZVR8_9LAMI</name>
<dbReference type="PANTHER" id="PTHR12875:SF0">
    <property type="entry name" value="GOLGI TO ER TRAFFIC PROTEIN 4 HOMOLOG"/>
    <property type="match status" value="1"/>
</dbReference>
<dbReference type="AlphaFoldDB" id="A0AAD1ZVR8"/>
<dbReference type="GO" id="GO:0045048">
    <property type="term" value="P:protein insertion into ER membrane"/>
    <property type="evidence" value="ECO:0007669"/>
    <property type="project" value="InterPro"/>
</dbReference>
<evidence type="ECO:0000313" key="2">
    <source>
        <dbReference type="EMBL" id="CAI9774217.1"/>
    </source>
</evidence>
<gene>
    <name evidence="2" type="ORF">FPE_LOCUS21647</name>
</gene>
<accession>A0AAD1ZVR8</accession>
<protein>
    <submittedName>
        <fullName evidence="2">Uncharacterized protein</fullName>
    </submittedName>
</protein>
<proteinExistence type="inferred from homology"/>
<dbReference type="GO" id="GO:0005829">
    <property type="term" value="C:cytosol"/>
    <property type="evidence" value="ECO:0007669"/>
    <property type="project" value="TreeGrafter"/>
</dbReference>
<reference evidence="2" key="1">
    <citation type="submission" date="2023-05" db="EMBL/GenBank/DDBJ databases">
        <authorList>
            <person name="Huff M."/>
        </authorList>
    </citation>
    <scope>NUCLEOTIDE SEQUENCE</scope>
</reference>
<keyword evidence="3" id="KW-1185">Reference proteome</keyword>
<comment type="similarity">
    <text evidence="1">Belongs to the GET4 family.</text>
</comment>
<organism evidence="2 3">
    <name type="scientific">Fraxinus pennsylvanica</name>
    <dbReference type="NCBI Taxonomy" id="56036"/>
    <lineage>
        <taxon>Eukaryota</taxon>
        <taxon>Viridiplantae</taxon>
        <taxon>Streptophyta</taxon>
        <taxon>Embryophyta</taxon>
        <taxon>Tracheophyta</taxon>
        <taxon>Spermatophyta</taxon>
        <taxon>Magnoliopsida</taxon>
        <taxon>eudicotyledons</taxon>
        <taxon>Gunneridae</taxon>
        <taxon>Pentapetalae</taxon>
        <taxon>asterids</taxon>
        <taxon>lamiids</taxon>
        <taxon>Lamiales</taxon>
        <taxon>Oleaceae</taxon>
        <taxon>Oleeae</taxon>
        <taxon>Fraxinus</taxon>
    </lineage>
</organism>
<dbReference type="InterPro" id="IPR011990">
    <property type="entry name" value="TPR-like_helical_dom_sf"/>
</dbReference>
<dbReference type="PANTHER" id="PTHR12875">
    <property type="entry name" value="GOLGI TO ER TRAFFIC PROTEIN 4 HOMOLOG"/>
    <property type="match status" value="1"/>
</dbReference>
<sequence>MPTLIHPKPNSFSNPKISRHLPSSLSLFATDNTHPPSLCTLSSNVAIYGDPALPRATAQQGTAAAASSGAWLFRRRYCGGACKNTSEPGGGACNSGNQLSEAVEQSGGDFRLRCSIDTDIEDMEDSGAVKLDMGDGDNDDRYMRNLHHRCAARLAARIGDTIEKIKKAVDEGNYFVAQQMYKSFSARYTAAGRYLDALNILQSGACLQLVRLLSRASKTL</sequence>
<dbReference type="InterPro" id="IPR007317">
    <property type="entry name" value="GET4"/>
</dbReference>
<evidence type="ECO:0000256" key="1">
    <source>
        <dbReference type="ARBA" id="ARBA00005351"/>
    </source>
</evidence>
<evidence type="ECO:0000313" key="3">
    <source>
        <dbReference type="Proteomes" id="UP000834106"/>
    </source>
</evidence>